<feature type="domain" description="C2H2-type" evidence="2">
    <location>
        <begin position="30"/>
        <end position="58"/>
    </location>
</feature>
<dbReference type="EMBL" id="UZAD01007336">
    <property type="protein sequence ID" value="VDN88218.1"/>
    <property type="molecule type" value="Genomic_DNA"/>
</dbReference>
<dbReference type="GO" id="GO:0010468">
    <property type="term" value="P:regulation of gene expression"/>
    <property type="evidence" value="ECO:0007669"/>
    <property type="project" value="TreeGrafter"/>
</dbReference>
<dbReference type="Pfam" id="PF00096">
    <property type="entry name" value="zf-C2H2"/>
    <property type="match status" value="1"/>
</dbReference>
<evidence type="ECO:0000259" key="2">
    <source>
        <dbReference type="PROSITE" id="PS50157"/>
    </source>
</evidence>
<dbReference type="InterPro" id="IPR036236">
    <property type="entry name" value="Znf_C2H2_sf"/>
</dbReference>
<dbReference type="Proteomes" id="UP000278627">
    <property type="component" value="Unassembled WGS sequence"/>
</dbReference>
<evidence type="ECO:0000256" key="1">
    <source>
        <dbReference type="PROSITE-ProRule" id="PRU00042"/>
    </source>
</evidence>
<dbReference type="WBParaSite" id="BPAG_0000706901-mRNA-1">
    <property type="protein sequence ID" value="BPAG_0000706901-mRNA-1"/>
    <property type="gene ID" value="BPAG_0000706901"/>
</dbReference>
<keyword evidence="1" id="KW-0863">Zinc-finger</keyword>
<evidence type="ECO:0000313" key="4">
    <source>
        <dbReference type="Proteomes" id="UP000278627"/>
    </source>
</evidence>
<dbReference type="GO" id="GO:0008270">
    <property type="term" value="F:zinc ion binding"/>
    <property type="evidence" value="ECO:0007669"/>
    <property type="project" value="UniProtKB-KW"/>
</dbReference>
<reference evidence="3 4" key="2">
    <citation type="submission" date="2018-11" db="EMBL/GenBank/DDBJ databases">
        <authorList>
            <consortium name="Pathogen Informatics"/>
        </authorList>
    </citation>
    <scope>NUCLEOTIDE SEQUENCE [LARGE SCALE GENOMIC DNA]</scope>
</reference>
<dbReference type="PANTHER" id="PTHR16515">
    <property type="entry name" value="PR DOMAIN ZINC FINGER PROTEIN"/>
    <property type="match status" value="1"/>
</dbReference>
<dbReference type="InterPro" id="IPR050331">
    <property type="entry name" value="Zinc_finger"/>
</dbReference>
<feature type="domain" description="C2H2-type" evidence="2">
    <location>
        <begin position="59"/>
        <end position="82"/>
    </location>
</feature>
<evidence type="ECO:0000313" key="5">
    <source>
        <dbReference type="WBParaSite" id="BPAG_0000706901-mRNA-1"/>
    </source>
</evidence>
<dbReference type="Gene3D" id="3.30.160.60">
    <property type="entry name" value="Classic Zinc Finger"/>
    <property type="match status" value="1"/>
</dbReference>
<organism evidence="5">
    <name type="scientific">Brugia pahangi</name>
    <name type="common">Filarial nematode worm</name>
    <dbReference type="NCBI Taxonomy" id="6280"/>
    <lineage>
        <taxon>Eukaryota</taxon>
        <taxon>Metazoa</taxon>
        <taxon>Ecdysozoa</taxon>
        <taxon>Nematoda</taxon>
        <taxon>Chromadorea</taxon>
        <taxon>Rhabditida</taxon>
        <taxon>Spirurina</taxon>
        <taxon>Spiruromorpha</taxon>
        <taxon>Filarioidea</taxon>
        <taxon>Onchocercidae</taxon>
        <taxon>Brugia</taxon>
    </lineage>
</organism>
<proteinExistence type="predicted"/>
<dbReference type="InterPro" id="IPR013087">
    <property type="entry name" value="Znf_C2H2_type"/>
</dbReference>
<keyword evidence="1" id="KW-0479">Metal-binding</keyword>
<dbReference type="GO" id="GO:0005634">
    <property type="term" value="C:nucleus"/>
    <property type="evidence" value="ECO:0007669"/>
    <property type="project" value="TreeGrafter"/>
</dbReference>
<dbReference type="PANTHER" id="PTHR16515:SF37">
    <property type="entry name" value="PR DOMAIN ZINC FINGER PROTEIN 2"/>
    <property type="match status" value="1"/>
</dbReference>
<sequence>MSLRHPQKLFRTYAAVQKHQRRQHEVRIRPKCEICQREFPTASLLREHVAVIHLNLRPFKCTKCSAVFGRQGCLRRHDMMCHLNYVYICFGSAYSLYSHSRTTVCLFPYSVSKLAICKFELTFLLAN</sequence>
<protein>
    <submittedName>
        <fullName evidence="5">C2H2-type domain-containing protein</fullName>
    </submittedName>
</protein>
<gene>
    <name evidence="3" type="ORF">BPAG_LOCUS7032</name>
</gene>
<reference evidence="5" key="1">
    <citation type="submission" date="2017-02" db="UniProtKB">
        <authorList>
            <consortium name="WormBaseParasite"/>
        </authorList>
    </citation>
    <scope>IDENTIFICATION</scope>
</reference>
<dbReference type="PROSITE" id="PS50157">
    <property type="entry name" value="ZINC_FINGER_C2H2_2"/>
    <property type="match status" value="2"/>
</dbReference>
<name>A0A0N4TFT1_BRUPA</name>
<dbReference type="SMART" id="SM00355">
    <property type="entry name" value="ZnF_C2H2"/>
    <property type="match status" value="2"/>
</dbReference>
<keyword evidence="4" id="KW-1185">Reference proteome</keyword>
<evidence type="ECO:0000313" key="3">
    <source>
        <dbReference type="EMBL" id="VDN88218.1"/>
    </source>
</evidence>
<dbReference type="STRING" id="6280.A0A0N4TFT1"/>
<dbReference type="AlphaFoldDB" id="A0A0N4TFT1"/>
<dbReference type="SUPFAM" id="SSF57667">
    <property type="entry name" value="beta-beta-alpha zinc fingers"/>
    <property type="match status" value="1"/>
</dbReference>
<keyword evidence="1" id="KW-0862">Zinc</keyword>
<dbReference type="PROSITE" id="PS00028">
    <property type="entry name" value="ZINC_FINGER_C2H2_1"/>
    <property type="match status" value="2"/>
</dbReference>
<accession>A0A0N4TFT1</accession>